<evidence type="ECO:0000256" key="10">
    <source>
        <dbReference type="RuleBase" id="RU004453"/>
    </source>
</evidence>
<dbReference type="InterPro" id="IPR047898">
    <property type="entry name" value="DIAC_cat"/>
</dbReference>
<evidence type="ECO:0000256" key="3">
    <source>
        <dbReference type="ARBA" id="ARBA00022729"/>
    </source>
</evidence>
<feature type="region of interest" description="Disordered" evidence="11">
    <location>
        <begin position="14"/>
        <end position="43"/>
    </location>
</feature>
<sequence length="464" mass="51130">MGCVIPGWAQDKLWGRSPSRAGRGGQRAAAGKGGQGVAAASRDSPGTLVGSFALLRYSGLLGASKGRRTTRMSWDDGKLPRPLRCLALALASALLLLSQPHAGLCSAPAPTVRVEVNATAEPCPCAEPALCSPVRGRRDFEVFVFDIGGKSWKSYDWSQITTVAAFGKYDPELVCFAHSKGARVVLKGDIPLKNILEPAFREAWIAKQLQLAQKQYMDGINIDIEQEVEEGSPEYDALTALVKETTEAFHREIEGSQVTFDVAWSPNCIDKRCYNYKGIADACDFLFVMSYDEQSQMWTECVAAANAPYNQTLTGYESYLKMSIDPGKLVMGVPWYGYDYPCLTLSEDHVCALPKVPFRGAPCSDAAGRQVSYKAIMEQVNRSISEVLWDTQQQAPYYNYQDAAGQFHQVWYDNPKSISLKAAFVRDRGLRGIGMWNGNCLDYSGDAVAKQQTEDMWRALEVNL</sequence>
<dbReference type="GO" id="GO:0005764">
    <property type="term" value="C:lysosome"/>
    <property type="evidence" value="ECO:0007669"/>
    <property type="project" value="UniProtKB-SubCell"/>
</dbReference>
<evidence type="ECO:0000256" key="5">
    <source>
        <dbReference type="ARBA" id="ARBA00023180"/>
    </source>
</evidence>
<keyword evidence="5" id="KW-0325">Glycoprotein</keyword>
<dbReference type="InterPro" id="IPR051887">
    <property type="entry name" value="GH18_Domain-Containing"/>
</dbReference>
<dbReference type="HOGENOM" id="CLU_061189_1_0_1"/>
<protein>
    <recommendedName>
        <fullName evidence="9">Di-N-acetylchitobiase</fullName>
    </recommendedName>
</protein>
<reference evidence="13" key="3">
    <citation type="submission" date="2025-09" db="UniProtKB">
        <authorList>
            <consortium name="Ensembl"/>
        </authorList>
    </citation>
    <scope>IDENTIFICATION</scope>
</reference>
<dbReference type="Pfam" id="PF00704">
    <property type="entry name" value="Glyco_hydro_18"/>
    <property type="match status" value="1"/>
</dbReference>
<dbReference type="InterPro" id="IPR017853">
    <property type="entry name" value="GH"/>
</dbReference>
<organism evidence="13 14">
    <name type="scientific">Monodelphis domestica</name>
    <name type="common">Gray short-tailed opossum</name>
    <dbReference type="NCBI Taxonomy" id="13616"/>
    <lineage>
        <taxon>Eukaryota</taxon>
        <taxon>Metazoa</taxon>
        <taxon>Chordata</taxon>
        <taxon>Craniata</taxon>
        <taxon>Vertebrata</taxon>
        <taxon>Euteleostomi</taxon>
        <taxon>Mammalia</taxon>
        <taxon>Metatheria</taxon>
        <taxon>Didelphimorphia</taxon>
        <taxon>Didelphidae</taxon>
        <taxon>Monodelphis</taxon>
    </lineage>
</organism>
<keyword evidence="7" id="KW-0326">Glycosidase</keyword>
<keyword evidence="14" id="KW-1185">Reference proteome</keyword>
<evidence type="ECO:0000256" key="4">
    <source>
        <dbReference type="ARBA" id="ARBA00022801"/>
    </source>
</evidence>
<dbReference type="GeneTree" id="ENSGT00390000012891"/>
<dbReference type="PANTHER" id="PTHR46290">
    <property type="entry name" value="DI-N-ACETYLCHITOBIASE"/>
    <property type="match status" value="1"/>
</dbReference>
<accession>F6VAP2</accession>
<dbReference type="AlphaFoldDB" id="F6VAP2"/>
<comment type="similarity">
    <text evidence="2 10">Belongs to the glycosyl hydrolase 18 family.</text>
</comment>
<evidence type="ECO:0000259" key="12">
    <source>
        <dbReference type="PROSITE" id="PS51910"/>
    </source>
</evidence>
<dbReference type="Proteomes" id="UP000002280">
    <property type="component" value="Chromosome 2"/>
</dbReference>
<dbReference type="GO" id="GO:0006032">
    <property type="term" value="P:chitin catabolic process"/>
    <property type="evidence" value="ECO:0000318"/>
    <property type="project" value="GO_Central"/>
</dbReference>
<dbReference type="FunCoup" id="F6VAP2">
    <property type="interactions" value="149"/>
</dbReference>
<dbReference type="PROSITE" id="PS51910">
    <property type="entry name" value="GH18_2"/>
    <property type="match status" value="1"/>
</dbReference>
<evidence type="ECO:0000256" key="1">
    <source>
        <dbReference type="ARBA" id="ARBA00004371"/>
    </source>
</evidence>
<dbReference type="GO" id="GO:0008061">
    <property type="term" value="F:chitin binding"/>
    <property type="evidence" value="ECO:0007669"/>
    <property type="project" value="InterPro"/>
</dbReference>
<dbReference type="InterPro" id="IPR001579">
    <property type="entry name" value="Glyco_hydro_18_chit_AS"/>
</dbReference>
<dbReference type="GO" id="GO:0009313">
    <property type="term" value="P:oligosaccharide catabolic process"/>
    <property type="evidence" value="ECO:0000318"/>
    <property type="project" value="GO_Central"/>
</dbReference>
<dbReference type="InterPro" id="IPR011583">
    <property type="entry name" value="Chitinase_II/V-like_cat"/>
</dbReference>
<dbReference type="FunFam" id="3.20.20.80:FF:000250">
    <property type="entry name" value="Probable di-N-acetylchitobiase 1"/>
    <property type="match status" value="1"/>
</dbReference>
<evidence type="ECO:0000256" key="6">
    <source>
        <dbReference type="ARBA" id="ARBA00023228"/>
    </source>
</evidence>
<proteinExistence type="inferred from homology"/>
<dbReference type="STRING" id="13616.ENSMODP00000000503"/>
<dbReference type="SMART" id="SM00636">
    <property type="entry name" value="Glyco_18"/>
    <property type="match status" value="1"/>
</dbReference>
<keyword evidence="3" id="KW-0732">Signal</keyword>
<dbReference type="Ensembl" id="ENSMODT00000000516.4">
    <property type="protein sequence ID" value="ENSMODP00000000503.4"/>
    <property type="gene ID" value="ENSMODG00000000421.4"/>
</dbReference>
<dbReference type="eggNOG" id="KOG2806">
    <property type="taxonomic scope" value="Eukaryota"/>
</dbReference>
<name>F6VAP2_MONDO</name>
<dbReference type="PROSITE" id="PS01095">
    <property type="entry name" value="GH18_1"/>
    <property type="match status" value="1"/>
</dbReference>
<feature type="domain" description="GH18" evidence="12">
    <location>
        <begin position="110"/>
        <end position="464"/>
    </location>
</feature>
<reference evidence="13 14" key="1">
    <citation type="journal article" date="2007" name="Nature">
        <title>Genome of the marsupial Monodelphis domestica reveals innovation in non-coding sequences.</title>
        <authorList>
            <person name="Mikkelsen T.S."/>
            <person name="Wakefield M.J."/>
            <person name="Aken B."/>
            <person name="Amemiya C.T."/>
            <person name="Chang J.L."/>
            <person name="Duke S."/>
            <person name="Garber M."/>
            <person name="Gentles A.J."/>
            <person name="Goodstadt L."/>
            <person name="Heger A."/>
            <person name="Jurka J."/>
            <person name="Kamal M."/>
            <person name="Mauceli E."/>
            <person name="Searle S.M."/>
            <person name="Sharpe T."/>
            <person name="Baker M.L."/>
            <person name="Batzer M.A."/>
            <person name="Benos P.V."/>
            <person name="Belov K."/>
            <person name="Clamp M."/>
            <person name="Cook A."/>
            <person name="Cuff J."/>
            <person name="Das R."/>
            <person name="Davidow L."/>
            <person name="Deakin J.E."/>
            <person name="Fazzari M.J."/>
            <person name="Glass J.L."/>
            <person name="Grabherr M."/>
            <person name="Greally J.M."/>
            <person name="Gu W."/>
            <person name="Hore T.A."/>
            <person name="Huttley G.A."/>
            <person name="Kleber M."/>
            <person name="Jirtle R.L."/>
            <person name="Koina E."/>
            <person name="Lee J.T."/>
            <person name="Mahony S."/>
            <person name="Marra M.A."/>
            <person name="Miller R.D."/>
            <person name="Nicholls R.D."/>
            <person name="Oda M."/>
            <person name="Papenfuss A.T."/>
            <person name="Parra Z.E."/>
            <person name="Pollock D.D."/>
            <person name="Ray D.A."/>
            <person name="Schein J.E."/>
            <person name="Speed T.P."/>
            <person name="Thompson K."/>
            <person name="VandeBerg J.L."/>
            <person name="Wade C.M."/>
            <person name="Walker J.A."/>
            <person name="Waters P.D."/>
            <person name="Webber C."/>
            <person name="Weidman J.R."/>
            <person name="Xie X."/>
            <person name="Zody M.C."/>
            <person name="Baldwin J."/>
            <person name="Abdouelleil A."/>
            <person name="Abdulkadir J."/>
            <person name="Abebe A."/>
            <person name="Abera B."/>
            <person name="Abreu J."/>
            <person name="Acer S.C."/>
            <person name="Aftuck L."/>
            <person name="Alexander A."/>
            <person name="An P."/>
            <person name="Anderson E."/>
            <person name="Anderson S."/>
            <person name="Arachi H."/>
            <person name="Azer M."/>
            <person name="Bachantsang P."/>
            <person name="Barry A."/>
            <person name="Bayul T."/>
            <person name="Berlin A."/>
            <person name="Bessette D."/>
            <person name="Bloom T."/>
            <person name="Bloom T."/>
            <person name="Boguslavskiy L."/>
            <person name="Bonnet C."/>
            <person name="Boukhgalter B."/>
            <person name="Bourzgui I."/>
            <person name="Brown A."/>
            <person name="Cahill P."/>
            <person name="Channer S."/>
            <person name="Cheshatsang Y."/>
            <person name="Chuda L."/>
            <person name="Citroen M."/>
            <person name="Collymore A."/>
            <person name="Cooke P."/>
            <person name="Costello M."/>
            <person name="D'Aco K."/>
            <person name="Daza R."/>
            <person name="De Haan G."/>
            <person name="DeGray S."/>
            <person name="DeMaso C."/>
            <person name="Dhargay N."/>
            <person name="Dooley K."/>
            <person name="Dooley E."/>
            <person name="Doricent M."/>
            <person name="Dorje P."/>
            <person name="Dorjee K."/>
            <person name="Dupes A."/>
            <person name="Elong R."/>
            <person name="Falk J."/>
            <person name="Farina A."/>
            <person name="Faro S."/>
            <person name="Ferguson D."/>
            <person name="Fisher S."/>
            <person name="Foley C.D."/>
            <person name="Franke A."/>
            <person name="Friedrich D."/>
            <person name="Gadbois L."/>
            <person name="Gearin G."/>
            <person name="Gearin C.R."/>
            <person name="Giannoukos G."/>
            <person name="Goode T."/>
            <person name="Graham J."/>
            <person name="Grandbois E."/>
            <person name="Grewal S."/>
            <person name="Gyaltsen K."/>
            <person name="Hafez N."/>
            <person name="Hagos B."/>
            <person name="Hall J."/>
            <person name="Henson C."/>
            <person name="Hollinger A."/>
            <person name="Honan T."/>
            <person name="Huard M.D."/>
            <person name="Hughes L."/>
            <person name="Hurhula B."/>
            <person name="Husby M.E."/>
            <person name="Kamat A."/>
            <person name="Kanga B."/>
            <person name="Kashin S."/>
            <person name="Khazanovich D."/>
            <person name="Kisner P."/>
            <person name="Lance K."/>
            <person name="Lara M."/>
            <person name="Lee W."/>
            <person name="Lennon N."/>
            <person name="Letendre F."/>
            <person name="LeVine R."/>
            <person name="Lipovsky A."/>
            <person name="Liu X."/>
            <person name="Liu J."/>
            <person name="Liu S."/>
            <person name="Lokyitsang T."/>
            <person name="Lokyitsang Y."/>
            <person name="Lubonja R."/>
            <person name="Lui A."/>
            <person name="MacDonald P."/>
            <person name="Magnisalis V."/>
            <person name="Maru K."/>
            <person name="Matthews C."/>
            <person name="McCusker W."/>
            <person name="McDonough S."/>
            <person name="Mehta T."/>
            <person name="Meldrim J."/>
            <person name="Meneus L."/>
            <person name="Mihai O."/>
            <person name="Mihalev A."/>
            <person name="Mihova T."/>
            <person name="Mittelman R."/>
            <person name="Mlenga V."/>
            <person name="Montmayeur A."/>
            <person name="Mulrain L."/>
            <person name="Navidi A."/>
            <person name="Naylor J."/>
            <person name="Negash T."/>
            <person name="Nguyen T."/>
            <person name="Nguyen N."/>
            <person name="Nicol R."/>
            <person name="Norbu C."/>
            <person name="Norbu N."/>
            <person name="Novod N."/>
            <person name="O'Neill B."/>
            <person name="Osman S."/>
            <person name="Markiewicz E."/>
            <person name="Oyono O.L."/>
            <person name="Patti C."/>
            <person name="Phunkhang P."/>
            <person name="Pierre F."/>
            <person name="Priest M."/>
            <person name="Raghuraman S."/>
            <person name="Rege F."/>
            <person name="Reyes R."/>
            <person name="Rise C."/>
            <person name="Rogov P."/>
            <person name="Ross K."/>
            <person name="Ryan E."/>
            <person name="Settipalli S."/>
            <person name="Shea T."/>
            <person name="Sherpa N."/>
            <person name="Shi L."/>
            <person name="Shih D."/>
            <person name="Sparrow T."/>
            <person name="Spaulding J."/>
            <person name="Stalker J."/>
            <person name="Stange-Thomann N."/>
            <person name="Stavropoulos S."/>
            <person name="Stone C."/>
            <person name="Strader C."/>
            <person name="Tesfaye S."/>
            <person name="Thomson T."/>
            <person name="Thoulutsang Y."/>
            <person name="Thoulutsang D."/>
            <person name="Topham K."/>
            <person name="Topping I."/>
            <person name="Tsamla T."/>
            <person name="Vassiliev H."/>
            <person name="Vo A."/>
            <person name="Wangchuk T."/>
            <person name="Wangdi T."/>
            <person name="Weiand M."/>
            <person name="Wilkinson J."/>
            <person name="Wilson A."/>
            <person name="Yadav S."/>
            <person name="Young G."/>
            <person name="Yu Q."/>
            <person name="Zembek L."/>
            <person name="Zhong D."/>
            <person name="Zimmer A."/>
            <person name="Zwirko Z."/>
            <person name="Jaffe D.B."/>
            <person name="Alvarez P."/>
            <person name="Brockman W."/>
            <person name="Butler J."/>
            <person name="Chin C."/>
            <person name="Gnerre S."/>
            <person name="MacCallum I."/>
            <person name="Graves J.A."/>
            <person name="Ponting C.P."/>
            <person name="Breen M."/>
            <person name="Samollow P.B."/>
            <person name="Lander E.S."/>
            <person name="Lindblad-Toh K."/>
        </authorList>
    </citation>
    <scope>NUCLEOTIDE SEQUENCE [LARGE SCALE GENOMIC DNA]</scope>
</reference>
<dbReference type="Bgee" id="ENSMODG00000000421">
    <property type="expression patterns" value="Expressed in liver and 20 other cell types or tissues"/>
</dbReference>
<dbReference type="GO" id="GO:0004568">
    <property type="term" value="F:chitinase activity"/>
    <property type="evidence" value="ECO:0000318"/>
    <property type="project" value="GO_Central"/>
</dbReference>
<evidence type="ECO:0000313" key="13">
    <source>
        <dbReference type="Ensembl" id="ENSMODP00000000503.4"/>
    </source>
</evidence>
<reference evidence="13" key="2">
    <citation type="submission" date="2025-08" db="UniProtKB">
        <authorList>
            <consortium name="Ensembl"/>
        </authorList>
    </citation>
    <scope>IDENTIFICATION</scope>
</reference>
<dbReference type="FunFam" id="3.10.50.10:FF:000006">
    <property type="entry name" value="Chitobiase, di-N-acetyl"/>
    <property type="match status" value="1"/>
</dbReference>
<dbReference type="OMA" id="MAFDARM"/>
<dbReference type="PANTHER" id="PTHR46290:SF1">
    <property type="entry name" value="DI-N-ACETYLCHITOBIASE"/>
    <property type="match status" value="1"/>
</dbReference>
<comment type="function">
    <text evidence="8">Involved in the degradation of asparagine-linked glycoproteins. Hydrolyze of N-acetyl-beta-D-glucosamine (1-4)N-acetylglucosamine chitobiose core from the reducing end of the bond, it requires prior cleavage by glycosylasparaginase.</text>
</comment>
<dbReference type="Gene3D" id="3.10.50.10">
    <property type="match status" value="1"/>
</dbReference>
<dbReference type="Gene3D" id="3.20.20.80">
    <property type="entry name" value="Glycosidases"/>
    <property type="match status" value="1"/>
</dbReference>
<keyword evidence="6" id="KW-0458">Lysosome</keyword>
<evidence type="ECO:0000313" key="14">
    <source>
        <dbReference type="Proteomes" id="UP000002280"/>
    </source>
</evidence>
<comment type="subcellular location">
    <subcellularLocation>
        <location evidence="1">Lysosome</location>
    </subcellularLocation>
</comment>
<dbReference type="InterPro" id="IPR029070">
    <property type="entry name" value="Chitinase_insertion_sf"/>
</dbReference>
<evidence type="ECO:0000256" key="7">
    <source>
        <dbReference type="ARBA" id="ARBA00023295"/>
    </source>
</evidence>
<evidence type="ECO:0000256" key="9">
    <source>
        <dbReference type="ARBA" id="ARBA00074174"/>
    </source>
</evidence>
<dbReference type="SUPFAM" id="SSF51445">
    <property type="entry name" value="(Trans)glycosidases"/>
    <property type="match status" value="1"/>
</dbReference>
<dbReference type="InterPro" id="IPR001223">
    <property type="entry name" value="Glyco_hydro18_cat"/>
</dbReference>
<dbReference type="InParanoid" id="F6VAP2"/>
<keyword evidence="4" id="KW-0378">Hydrolase</keyword>
<evidence type="ECO:0000256" key="8">
    <source>
        <dbReference type="ARBA" id="ARBA00055477"/>
    </source>
</evidence>
<evidence type="ECO:0000256" key="11">
    <source>
        <dbReference type="SAM" id="MobiDB-lite"/>
    </source>
</evidence>
<dbReference type="CDD" id="cd02875">
    <property type="entry name" value="GH18_chitobiase"/>
    <property type="match status" value="1"/>
</dbReference>
<evidence type="ECO:0000256" key="2">
    <source>
        <dbReference type="ARBA" id="ARBA00009336"/>
    </source>
</evidence>
<gene>
    <name evidence="13" type="primary">CTBS</name>
</gene>